<dbReference type="SUPFAM" id="SSF48371">
    <property type="entry name" value="ARM repeat"/>
    <property type="match status" value="1"/>
</dbReference>
<keyword evidence="4" id="KW-1185">Reference proteome</keyword>
<dbReference type="InterPro" id="IPR011989">
    <property type="entry name" value="ARM-like"/>
</dbReference>
<feature type="compositionally biased region" description="Low complexity" evidence="2">
    <location>
        <begin position="1053"/>
        <end position="1062"/>
    </location>
</feature>
<feature type="repeat" description="HEAT" evidence="1">
    <location>
        <begin position="215"/>
        <end position="253"/>
    </location>
</feature>
<dbReference type="STRING" id="1754192.A0A1Y1X8E7"/>
<dbReference type="EMBL" id="MCFG01000105">
    <property type="protein sequence ID" value="ORX82025.1"/>
    <property type="molecule type" value="Genomic_DNA"/>
</dbReference>
<feature type="compositionally biased region" description="Low complexity" evidence="2">
    <location>
        <begin position="1145"/>
        <end position="1172"/>
    </location>
</feature>
<dbReference type="PANTHER" id="PTHR21467:SF0">
    <property type="entry name" value="SERINE_THREONINE-PROTEIN PHOSPHATASE 4 REGULATORY SUBUNIT 4"/>
    <property type="match status" value="1"/>
</dbReference>
<evidence type="ECO:0000256" key="1">
    <source>
        <dbReference type="PROSITE-ProRule" id="PRU00103"/>
    </source>
</evidence>
<gene>
    <name evidence="3" type="ORF">BCR32DRAFT_292927</name>
</gene>
<protein>
    <submittedName>
        <fullName evidence="3">ARM repeat-containing protein</fullName>
    </submittedName>
</protein>
<feature type="compositionally biased region" description="Polar residues" evidence="2">
    <location>
        <begin position="1021"/>
        <end position="1033"/>
    </location>
</feature>
<feature type="region of interest" description="Disordered" evidence="2">
    <location>
        <begin position="1095"/>
        <end position="1172"/>
    </location>
</feature>
<sequence>MWNFNSWNVELELSSFSNNNSPLKIKDAKEANFSNSILKSEEEIKNYSLNETLNSIERAEYILKNGVLLQKEYVYSSLVSLIREDADGMKKNIIPLILKDIKDENTNIQKIFGESFINIIRENLLDNDIIGQFIPLIKNFILSTAKKDEGFIDLWISILNEMIPILNEETISNQLISEMKSNIDLSKPTEFRIMCARIMGTLSGYVNSTTLETILFPKIVALCQDTLYEIRKYMSEQLNQIFKNLKLESFLKQLMSEYIELILDEEDVVRNTALRNVINIIPDIAKRLDIDIIYPTLKSIICEQSNKYSESIKEKIGLLAWNLKDFITTEELQLFINYYISVAMSQDEKDCIAYIYNLPCIAFISEQLNYENDKICEIINFYCQNKSSAVRISVSKCFHEFTSLYNKVSYINLSTAYLSLLKDNDIKVIETLFKNMSDILGNFSKDSSAKFVDIAKEIVNTYHRCKTIAPLNWRAQKYIVDHFEYFPNIFSMDIINNHITPLIFSQLLDISVVRPIKEIFCKVICIYLKKTKKSEHREKIHSFFKEMKQSQNYHIRYLFLVICHYAIGIFSSKYFCEYFLYSFIDLYRDPIPNIRIYLCDSLMSVRHCLFLFNDISIIKKFNVITNSLIIRNTDDIDLNNTNNIISDVLNYYELQINNKYITIKSIPKDLNNLTIDFFIHKDKAATRRNSLKHDYIHRNSIKPKSTNINRKSIIDTNSKNIRNNDKLNISHEVVTSNKSISREIKKYVLPDNDTKWYKNTYYTEIYNNIDDIDFEKLISEDQLKEQEDSHLFYTCSEQIKKNKKDLLEHFKYNGNQYSDQNPISKNNIKGSVETMLAKEASHKTGLNSTKKNYNIANKSKLSKGSTSSTLKSETSYSSKNIKILGDEKTTLKPKIISNTESGKSSSTATSVTTKKKINKLDTSNTIINKKANKLNNSNDTNKKKSTISNNLSDDEINITVIESVDDNMKNEHETHKMTSSHSDKKESRNTNKSNLLSPSKSSSIWSSSSSTTLKSTNPSTVSTKSETTNSTIDVPSRGSFIKSSSSVTQSERSGSPSSVTSATSTISALSVESAKSSVSSVSGKSIIKKRIIGTSSTTSSTKSKVSFETKTKNSNSSLSSNTKSKSSSDTKNANSSLSANTQKASKNLSTTNNSNKSSSNNNKTVSNKTIDKSSSINNKITSTKTTNNKPLSINNKIISNKTIDKSSSVNKLNPNKTTTSKTISSKTITNKVTSNKTEKTVTNKLTSNTNLAKKKSSIKVSNTSLNNTNRRKVTTKN</sequence>
<dbReference type="PROSITE" id="PS50077">
    <property type="entry name" value="HEAT_REPEAT"/>
    <property type="match status" value="1"/>
</dbReference>
<organism evidence="3 4">
    <name type="scientific">Anaeromyces robustus</name>
    <dbReference type="NCBI Taxonomy" id="1754192"/>
    <lineage>
        <taxon>Eukaryota</taxon>
        <taxon>Fungi</taxon>
        <taxon>Fungi incertae sedis</taxon>
        <taxon>Chytridiomycota</taxon>
        <taxon>Chytridiomycota incertae sedis</taxon>
        <taxon>Neocallimastigomycetes</taxon>
        <taxon>Neocallimastigales</taxon>
        <taxon>Neocallimastigaceae</taxon>
        <taxon>Anaeromyces</taxon>
    </lineage>
</organism>
<evidence type="ECO:0000256" key="2">
    <source>
        <dbReference type="SAM" id="MobiDB-lite"/>
    </source>
</evidence>
<feature type="region of interest" description="Disordered" evidence="2">
    <location>
        <begin position="1255"/>
        <end position="1277"/>
    </location>
</feature>
<feature type="compositionally biased region" description="Polar residues" evidence="2">
    <location>
        <begin position="1041"/>
        <end position="1052"/>
    </location>
</feature>
<dbReference type="InterPro" id="IPR039918">
    <property type="entry name" value="PPP4R4"/>
</dbReference>
<reference evidence="3 4" key="2">
    <citation type="submission" date="2016-08" db="EMBL/GenBank/DDBJ databases">
        <title>Pervasive Adenine N6-methylation of Active Genes in Fungi.</title>
        <authorList>
            <consortium name="DOE Joint Genome Institute"/>
            <person name="Mondo S.J."/>
            <person name="Dannebaum R.O."/>
            <person name="Kuo R.C."/>
            <person name="Labutti K."/>
            <person name="Haridas S."/>
            <person name="Kuo A."/>
            <person name="Salamov A."/>
            <person name="Ahrendt S.R."/>
            <person name="Lipzen A."/>
            <person name="Sullivan W."/>
            <person name="Andreopoulos W.B."/>
            <person name="Clum A."/>
            <person name="Lindquist E."/>
            <person name="Daum C."/>
            <person name="Ramamoorthy G.K."/>
            <person name="Gryganskyi A."/>
            <person name="Culley D."/>
            <person name="Magnuson J.K."/>
            <person name="James T.Y."/>
            <person name="O'Malley M.A."/>
            <person name="Stajich J.E."/>
            <person name="Spatafora J.W."/>
            <person name="Visel A."/>
            <person name="Grigoriev I.V."/>
        </authorList>
    </citation>
    <scope>NUCLEOTIDE SEQUENCE [LARGE SCALE GENOMIC DNA]</scope>
    <source>
        <strain evidence="3 4">S4</strain>
    </source>
</reference>
<feature type="compositionally biased region" description="Low complexity" evidence="2">
    <location>
        <begin position="1095"/>
        <end position="1104"/>
    </location>
</feature>
<evidence type="ECO:0000313" key="4">
    <source>
        <dbReference type="Proteomes" id="UP000193944"/>
    </source>
</evidence>
<comment type="caution">
    <text evidence="3">The sequence shown here is derived from an EMBL/GenBank/DDBJ whole genome shotgun (WGS) entry which is preliminary data.</text>
</comment>
<dbReference type="InterPro" id="IPR021133">
    <property type="entry name" value="HEAT_type_2"/>
</dbReference>
<dbReference type="PANTHER" id="PTHR21467">
    <property type="entry name" value="PROTEIN PHOSPHATASE 4 REGULATORY SUBUNIT 4 PPP4R4"/>
    <property type="match status" value="1"/>
</dbReference>
<dbReference type="Proteomes" id="UP000193944">
    <property type="component" value="Unassembled WGS sequence"/>
</dbReference>
<feature type="compositionally biased region" description="Low complexity" evidence="2">
    <location>
        <begin position="1112"/>
        <end position="1138"/>
    </location>
</feature>
<name>A0A1Y1X8E7_9FUNG</name>
<accession>A0A1Y1X8E7</accession>
<dbReference type="Gene3D" id="1.25.10.10">
    <property type="entry name" value="Leucine-rich Repeat Variant"/>
    <property type="match status" value="1"/>
</dbReference>
<evidence type="ECO:0000313" key="3">
    <source>
        <dbReference type="EMBL" id="ORX82025.1"/>
    </source>
</evidence>
<dbReference type="OrthoDB" id="340346at2759"/>
<feature type="region of interest" description="Disordered" evidence="2">
    <location>
        <begin position="964"/>
        <end position="1062"/>
    </location>
</feature>
<feature type="compositionally biased region" description="Basic and acidic residues" evidence="2">
    <location>
        <begin position="966"/>
        <end position="989"/>
    </location>
</feature>
<dbReference type="InterPro" id="IPR016024">
    <property type="entry name" value="ARM-type_fold"/>
</dbReference>
<proteinExistence type="predicted"/>
<dbReference type="AlphaFoldDB" id="A0A1Y1X8E7"/>
<feature type="compositionally biased region" description="Low complexity" evidence="2">
    <location>
        <begin position="990"/>
        <end position="1020"/>
    </location>
</feature>
<reference evidence="3 4" key="1">
    <citation type="submission" date="2016-08" db="EMBL/GenBank/DDBJ databases">
        <title>A Parts List for Fungal Cellulosomes Revealed by Comparative Genomics.</title>
        <authorList>
            <consortium name="DOE Joint Genome Institute"/>
            <person name="Haitjema C.H."/>
            <person name="Gilmore S.P."/>
            <person name="Henske J.K."/>
            <person name="Solomon K.V."/>
            <person name="De Groot R."/>
            <person name="Kuo A."/>
            <person name="Mondo S.J."/>
            <person name="Salamov A.A."/>
            <person name="Labutti K."/>
            <person name="Zhao Z."/>
            <person name="Chiniquy J."/>
            <person name="Barry K."/>
            <person name="Brewer H.M."/>
            <person name="Purvine S.O."/>
            <person name="Wright A.T."/>
            <person name="Boxma B."/>
            <person name="Van Alen T."/>
            <person name="Hackstein J.H."/>
            <person name="Baker S.E."/>
            <person name="Grigoriev I.V."/>
            <person name="O'Malley M.A."/>
        </authorList>
    </citation>
    <scope>NUCLEOTIDE SEQUENCE [LARGE SCALE GENOMIC DNA]</scope>
    <source>
        <strain evidence="3 4">S4</strain>
    </source>
</reference>